<name>A0A284RYW4_ARMOS</name>
<proteinExistence type="predicted"/>
<gene>
    <name evidence="2" type="ORF">ARMOST_17402</name>
</gene>
<dbReference type="EMBL" id="FUEG01000022">
    <property type="protein sequence ID" value="SJL13951.1"/>
    <property type="molecule type" value="Genomic_DNA"/>
</dbReference>
<dbReference type="Proteomes" id="UP000219338">
    <property type="component" value="Unassembled WGS sequence"/>
</dbReference>
<evidence type="ECO:0000313" key="3">
    <source>
        <dbReference type="Proteomes" id="UP000219338"/>
    </source>
</evidence>
<dbReference type="AlphaFoldDB" id="A0A284RYW4"/>
<protein>
    <submittedName>
        <fullName evidence="2">Uncharacterized protein</fullName>
    </submittedName>
</protein>
<sequence>MTIAGCQDTEDESMGGAGLELQRRARRAGQSVGRKQCSLAVPGNLNPDCDADTWAQHLVATLAAGTSLESIGDSVQGDVRMGDPVTHPASPLPPSTSGAAAKKQSRIAVPTRVSARNKDAATSKQKPGSTNKPKAPASAKGKGVPPPPTDSPGASTSASALDPTAVCGGVVGMMPALPGEQLTDTMARLNLNQLRIAVAILELKDVMVNRDKDAMQREEALHTQVTDTRAYIGDVITAHAQPPITMEHVTALGAKVDALTHSTEQVTALGVKVDALTNSTDGRFASFQTVMNAITDRIATSPSSHPAAAVTTTSPAVIQQHPVSTNQVTGAIAPSMAPSVPIPPLIPASPMMAAPSAVPVPLPTSTYASQPMASFPQGSYAPPSMPPPATYAPGVLFSQPHAIQQNWQVPASSAHTLPSAAGPPSRQLRTIHLTNVTYGTANVKSTTHTLLQHVGLQLRDATVYRRIGYDGLNVTFKLAEHAARLMAAVQTEERFTHMGADLLNADNGPTIDDICGTAPPSWSAQGSSQFASG</sequence>
<feature type="compositionally biased region" description="Low complexity" evidence="1">
    <location>
        <begin position="132"/>
        <end position="143"/>
    </location>
</feature>
<evidence type="ECO:0000313" key="2">
    <source>
        <dbReference type="EMBL" id="SJL13951.1"/>
    </source>
</evidence>
<accession>A0A284RYW4</accession>
<dbReference type="OMA" id="ERFTHMG"/>
<feature type="compositionally biased region" description="Polar residues" evidence="1">
    <location>
        <begin position="122"/>
        <end position="131"/>
    </location>
</feature>
<evidence type="ECO:0000256" key="1">
    <source>
        <dbReference type="SAM" id="MobiDB-lite"/>
    </source>
</evidence>
<reference evidence="3" key="1">
    <citation type="journal article" date="2017" name="Nat. Ecol. Evol.">
        <title>Genome expansion and lineage-specific genetic innovations in the forest pathogenic fungi Armillaria.</title>
        <authorList>
            <person name="Sipos G."/>
            <person name="Prasanna A.N."/>
            <person name="Walter M.C."/>
            <person name="O'Connor E."/>
            <person name="Balint B."/>
            <person name="Krizsan K."/>
            <person name="Kiss B."/>
            <person name="Hess J."/>
            <person name="Varga T."/>
            <person name="Slot J."/>
            <person name="Riley R."/>
            <person name="Boka B."/>
            <person name="Rigling D."/>
            <person name="Barry K."/>
            <person name="Lee J."/>
            <person name="Mihaltcheva S."/>
            <person name="LaButti K."/>
            <person name="Lipzen A."/>
            <person name="Waldron R."/>
            <person name="Moloney N.M."/>
            <person name="Sperisen C."/>
            <person name="Kredics L."/>
            <person name="Vagvoelgyi C."/>
            <person name="Patrignani A."/>
            <person name="Fitzpatrick D."/>
            <person name="Nagy I."/>
            <person name="Doyle S."/>
            <person name="Anderson J.B."/>
            <person name="Grigoriev I.V."/>
            <person name="Gueldener U."/>
            <person name="Muensterkoetter M."/>
            <person name="Nagy L.G."/>
        </authorList>
    </citation>
    <scope>NUCLEOTIDE SEQUENCE [LARGE SCALE GENOMIC DNA]</scope>
    <source>
        <strain evidence="3">C18/9</strain>
    </source>
</reference>
<organism evidence="2 3">
    <name type="scientific">Armillaria ostoyae</name>
    <name type="common">Armillaria root rot fungus</name>
    <dbReference type="NCBI Taxonomy" id="47428"/>
    <lineage>
        <taxon>Eukaryota</taxon>
        <taxon>Fungi</taxon>
        <taxon>Dikarya</taxon>
        <taxon>Basidiomycota</taxon>
        <taxon>Agaricomycotina</taxon>
        <taxon>Agaricomycetes</taxon>
        <taxon>Agaricomycetidae</taxon>
        <taxon>Agaricales</taxon>
        <taxon>Marasmiineae</taxon>
        <taxon>Physalacriaceae</taxon>
        <taxon>Armillaria</taxon>
    </lineage>
</organism>
<keyword evidence="3" id="KW-1185">Reference proteome</keyword>
<feature type="region of interest" description="Disordered" evidence="1">
    <location>
        <begin position="73"/>
        <end position="160"/>
    </location>
</feature>